<feature type="transmembrane region" description="Helical" evidence="2">
    <location>
        <begin position="127"/>
        <end position="151"/>
    </location>
</feature>
<organism evidence="3">
    <name type="scientific">Firmicutes bacterium enrichment culture clone fosmid MGS-M1</name>
    <dbReference type="NCBI Taxonomy" id="1549348"/>
    <lineage>
        <taxon>Bacteria</taxon>
        <taxon>Bacillati</taxon>
        <taxon>Bacillota</taxon>
        <taxon>environmental samples</taxon>
    </lineage>
</organism>
<sequence length="457" mass="53187">MKNFWIKQSRQVYFIPSFFTFSFALLAFILIWIEESLDLSTFPDFFLTNASFAKDFYTLMIGSLLTIVTITFSTMMVVLTIYGAQFSPRTLQDFLSKKVTLRILGYFLGTLMYAILGYFFLMNNQNTISFISPAIGIGLFVGSILLFAYFIHYVSKSVQINLYIQTLVKETVEKIETREKEIAENPEVTYKTKEELEDLFKKDHIDLKADHSGYIQHYSQNKMFQFAKDNQCLIRTVKGVGEHVFEEETVLELYGQKTLTEDERKAIHEMMLIDDEINLYKDLGAGSRKLVEIALRALSPGINDPATATFCIEQTGYLLEKITNLLQPIVYIEKEEIRLVSQKEHFTRILYDHFSQLKVYGFNDMSIVRSTLSAMIRIAKKTTYIQQDEVWNFTEYLVSDLEMKKMHQYDYEYIISKLYAVARLTGHLEDFKKSYSYGPLKQSDSKNKDKDAEDDLE</sequence>
<feature type="region of interest" description="Disordered" evidence="1">
    <location>
        <begin position="436"/>
        <end position="457"/>
    </location>
</feature>
<name>A0A0B5KU92_9FIRM</name>
<evidence type="ECO:0000313" key="3">
    <source>
        <dbReference type="EMBL" id="AJG37913.1"/>
    </source>
</evidence>
<dbReference type="InterPro" id="IPR018723">
    <property type="entry name" value="DUF2254_membrane"/>
</dbReference>
<dbReference type="Pfam" id="PF10011">
    <property type="entry name" value="DUF2254"/>
    <property type="match status" value="1"/>
</dbReference>
<proteinExistence type="predicted"/>
<feature type="transmembrane region" description="Helical" evidence="2">
    <location>
        <begin position="103"/>
        <end position="121"/>
    </location>
</feature>
<feature type="transmembrane region" description="Helical" evidence="2">
    <location>
        <begin position="12"/>
        <end position="33"/>
    </location>
</feature>
<feature type="transmembrane region" description="Helical" evidence="2">
    <location>
        <begin position="56"/>
        <end position="82"/>
    </location>
</feature>
<reference evidence="3" key="1">
    <citation type="journal article" date="2015" name="Environ. Microbiol.">
        <title>Pressure adaptation is linked to thermal adaptation in salt-saturated marine habitats.</title>
        <authorList>
            <consortium name="The MAMBA Consortium"/>
            <person name="Alcaide M."/>
            <person name="Stogios P.J."/>
            <person name="Lafraya A."/>
            <person name="Tchigvintsev A."/>
            <person name="Flick R."/>
            <person name="Bargiela R."/>
            <person name="Chernikova T.N."/>
            <person name="Reva O.N."/>
            <person name="Hai T."/>
            <person name="Leggewie C.C."/>
            <person name="Katzke N."/>
            <person name="La Cono V."/>
            <person name="Matesanz R."/>
            <person name="Jebbar M."/>
            <person name="Jaeger K.E."/>
            <person name="Yakimov M.M."/>
            <person name="Yakunin A.F."/>
            <person name="Golyshin P.N."/>
            <person name="Golyshina O.V."/>
            <person name="Savchenko A."/>
            <person name="Ferrer M."/>
        </authorList>
    </citation>
    <scope>NUCLEOTIDE SEQUENCE</scope>
</reference>
<protein>
    <recommendedName>
        <fullName evidence="4">DUF2254 domain-containing protein</fullName>
    </recommendedName>
</protein>
<accession>A0A0B5KU92</accession>
<keyword evidence="2" id="KW-0812">Transmembrane</keyword>
<evidence type="ECO:0000256" key="2">
    <source>
        <dbReference type="SAM" id="Phobius"/>
    </source>
</evidence>
<dbReference type="EMBL" id="KF831414">
    <property type="protein sequence ID" value="AJG37913.1"/>
    <property type="molecule type" value="Genomic_DNA"/>
</dbReference>
<dbReference type="AlphaFoldDB" id="A0A0B5KU92"/>
<keyword evidence="2" id="KW-1133">Transmembrane helix</keyword>
<evidence type="ECO:0008006" key="4">
    <source>
        <dbReference type="Google" id="ProtNLM"/>
    </source>
</evidence>
<evidence type="ECO:0000256" key="1">
    <source>
        <dbReference type="SAM" id="MobiDB-lite"/>
    </source>
</evidence>
<keyword evidence="2" id="KW-0472">Membrane</keyword>